<dbReference type="SUPFAM" id="SSF50960">
    <property type="entry name" value="TolB, C-terminal domain"/>
    <property type="match status" value="1"/>
</dbReference>
<feature type="compositionally biased region" description="Polar residues" evidence="9">
    <location>
        <begin position="70"/>
        <end position="85"/>
    </location>
</feature>
<keyword evidence="6" id="KW-0677">Repeat</keyword>
<evidence type="ECO:0000256" key="8">
    <source>
        <dbReference type="PROSITE-ProRule" id="PRU00221"/>
    </source>
</evidence>
<feature type="repeat" description="WD" evidence="8">
    <location>
        <begin position="558"/>
        <end position="599"/>
    </location>
</feature>
<accession>A0AAV2H1U2</accession>
<dbReference type="Proteomes" id="UP001497497">
    <property type="component" value="Unassembled WGS sequence"/>
</dbReference>
<feature type="repeat" description="WD" evidence="8">
    <location>
        <begin position="474"/>
        <end position="506"/>
    </location>
</feature>
<dbReference type="FunFam" id="2.130.10.10:FF:002220">
    <property type="entry name" value="EMAP-like 3"/>
    <property type="match status" value="1"/>
</dbReference>
<protein>
    <recommendedName>
        <fullName evidence="14">Echinoderm microtubule-associated protein-like 1</fullName>
    </recommendedName>
</protein>
<evidence type="ECO:0000256" key="2">
    <source>
        <dbReference type="ARBA" id="ARBA00006489"/>
    </source>
</evidence>
<dbReference type="InterPro" id="IPR001680">
    <property type="entry name" value="WD40_rpt"/>
</dbReference>
<keyword evidence="7" id="KW-0206">Cytoskeleton</keyword>
<name>A0AAV2H1U2_LYMST</name>
<evidence type="ECO:0000256" key="6">
    <source>
        <dbReference type="ARBA" id="ARBA00022737"/>
    </source>
</evidence>
<dbReference type="Pfam" id="PF03451">
    <property type="entry name" value="HELP"/>
    <property type="match status" value="1"/>
</dbReference>
<keyword evidence="5" id="KW-0493">Microtubule</keyword>
<organism evidence="12 13">
    <name type="scientific">Lymnaea stagnalis</name>
    <name type="common">Great pond snail</name>
    <name type="synonym">Helix stagnalis</name>
    <dbReference type="NCBI Taxonomy" id="6523"/>
    <lineage>
        <taxon>Eukaryota</taxon>
        <taxon>Metazoa</taxon>
        <taxon>Spiralia</taxon>
        <taxon>Lophotrochozoa</taxon>
        <taxon>Mollusca</taxon>
        <taxon>Gastropoda</taxon>
        <taxon>Heterobranchia</taxon>
        <taxon>Euthyneura</taxon>
        <taxon>Panpulmonata</taxon>
        <taxon>Hygrophila</taxon>
        <taxon>Lymnaeoidea</taxon>
        <taxon>Lymnaeidae</taxon>
        <taxon>Lymnaea</taxon>
    </lineage>
</organism>
<dbReference type="Pfam" id="PF23409">
    <property type="entry name" value="Beta-prop_EML"/>
    <property type="match status" value="1"/>
</dbReference>
<dbReference type="InterPro" id="IPR015943">
    <property type="entry name" value="WD40/YVTN_repeat-like_dom_sf"/>
</dbReference>
<evidence type="ECO:0000256" key="3">
    <source>
        <dbReference type="ARBA" id="ARBA00022490"/>
    </source>
</evidence>
<proteinExistence type="inferred from homology"/>
<feature type="domain" description="EML-like second beta-propeller" evidence="11">
    <location>
        <begin position="565"/>
        <end position="834"/>
    </location>
</feature>
<dbReference type="SMART" id="SM00320">
    <property type="entry name" value="WD40"/>
    <property type="match status" value="10"/>
</dbReference>
<evidence type="ECO:0000256" key="5">
    <source>
        <dbReference type="ARBA" id="ARBA00022701"/>
    </source>
</evidence>
<dbReference type="PROSITE" id="PS50082">
    <property type="entry name" value="WD_REPEATS_2"/>
    <property type="match status" value="3"/>
</dbReference>
<dbReference type="GO" id="GO:0008017">
    <property type="term" value="F:microtubule binding"/>
    <property type="evidence" value="ECO:0007669"/>
    <property type="project" value="TreeGrafter"/>
</dbReference>
<dbReference type="InterPro" id="IPR050630">
    <property type="entry name" value="WD_repeat_EMAP"/>
</dbReference>
<dbReference type="InterPro" id="IPR036322">
    <property type="entry name" value="WD40_repeat_dom_sf"/>
</dbReference>
<comment type="similarity">
    <text evidence="2">Belongs to the WD repeat EMAP family.</text>
</comment>
<evidence type="ECO:0000313" key="12">
    <source>
        <dbReference type="EMBL" id="CAL1527600.1"/>
    </source>
</evidence>
<feature type="compositionally biased region" description="Polar residues" evidence="9">
    <location>
        <begin position="92"/>
        <end position="104"/>
    </location>
</feature>
<keyword evidence="3" id="KW-0963">Cytoplasm</keyword>
<evidence type="ECO:0000256" key="7">
    <source>
        <dbReference type="ARBA" id="ARBA00023212"/>
    </source>
</evidence>
<dbReference type="Gene3D" id="2.130.10.10">
    <property type="entry name" value="YVTN repeat-like/Quinoprotein amine dehydrogenase"/>
    <property type="match status" value="2"/>
</dbReference>
<dbReference type="SUPFAM" id="SSF50978">
    <property type="entry name" value="WD40 repeat-like"/>
    <property type="match status" value="2"/>
</dbReference>
<dbReference type="GO" id="GO:0072686">
    <property type="term" value="C:mitotic spindle"/>
    <property type="evidence" value="ECO:0007669"/>
    <property type="project" value="TreeGrafter"/>
</dbReference>
<dbReference type="InterPro" id="IPR055439">
    <property type="entry name" value="Beta-prop_EML_1st"/>
</dbReference>
<evidence type="ECO:0000256" key="1">
    <source>
        <dbReference type="ARBA" id="ARBA00004245"/>
    </source>
</evidence>
<reference evidence="12 13" key="1">
    <citation type="submission" date="2024-04" db="EMBL/GenBank/DDBJ databases">
        <authorList>
            <consortium name="Genoscope - CEA"/>
            <person name="William W."/>
        </authorList>
    </citation>
    <scope>NUCLEOTIDE SEQUENCE [LARGE SCALE GENOMIC DNA]</scope>
</reference>
<dbReference type="EMBL" id="CAXITT010000019">
    <property type="protein sequence ID" value="CAL1527600.1"/>
    <property type="molecule type" value="Genomic_DNA"/>
</dbReference>
<evidence type="ECO:0000259" key="11">
    <source>
        <dbReference type="Pfam" id="PF23414"/>
    </source>
</evidence>
<dbReference type="AlphaFoldDB" id="A0AAV2H1U2"/>
<feature type="repeat" description="WD" evidence="8">
    <location>
        <begin position="800"/>
        <end position="835"/>
    </location>
</feature>
<dbReference type="PANTHER" id="PTHR13720:SF50">
    <property type="entry name" value="ECHINODERM MICROTUBULE-ASSOCIATED PROTEIN-LIKE 2"/>
    <property type="match status" value="1"/>
</dbReference>
<comment type="subcellular location">
    <subcellularLocation>
        <location evidence="1">Cytoplasm</location>
        <location evidence="1">Cytoskeleton</location>
    </subcellularLocation>
</comment>
<dbReference type="CDD" id="cd21931">
    <property type="entry name" value="TD_EMAP-like"/>
    <property type="match status" value="1"/>
</dbReference>
<dbReference type="PANTHER" id="PTHR13720">
    <property type="entry name" value="WD-40 REPEAT PROTEIN"/>
    <property type="match status" value="1"/>
</dbReference>
<dbReference type="InterPro" id="IPR055442">
    <property type="entry name" value="Beta-prop_EML-like_2nd"/>
</dbReference>
<dbReference type="FunFam" id="2.130.10.10:FF:000005">
    <property type="entry name" value="Putative echinoderm microtubule-associated protein-like 1"/>
    <property type="match status" value="1"/>
</dbReference>
<gene>
    <name evidence="12" type="ORF">GSLYS_00001770001</name>
</gene>
<dbReference type="Pfam" id="PF23414">
    <property type="entry name" value="Beta-prop_EML_2"/>
    <property type="match status" value="1"/>
</dbReference>
<evidence type="ECO:0000313" key="13">
    <source>
        <dbReference type="Proteomes" id="UP001497497"/>
    </source>
</evidence>
<feature type="domain" description="EML-like first beta-propeller" evidence="10">
    <location>
        <begin position="265"/>
        <end position="548"/>
    </location>
</feature>
<sequence length="835" mass="92053">MTSMTDFLDKCHEDDLRTSFDVLDGLLSHDKEDLVDRVTYLEKKAQQQEDEIICLKSAIADVIRRLASVETSSQNNALPSRSNLRMSMGRPKSSSGLHNSTNKSHLNALDNVNVMSHRNTPMASRGPKSGRSSAHSLTKWSSLATSAEMSNSLLTPTSRSTSHGNLLLNPARNFAYRSKEPQWNPEEGSLRLFQRGRALNLYGPSDLTDYSPSKQVDAPTETLQLEWVYGYRGRDCRSNLYFLPTGEVIYFTAAVVVLHNVEEQTQRHYLGHTDDIKCIAIHPDRIKIATGQVAGHDNRDTKHQAKKKGAASAVDDSLPHVRVWDSVSLNTLHVVGLGVFNRSVCCLSFSKLDGGQQLVVVDEANEHIMSVWDISKEKPHKVTEIKSSADPVLAVEYHPLEKNQIVSCGKGQISFWTFEGGSLAKKQGIFDKYEKPKYILCLAFADSGDVLSGDSNGNIFVWGKGSQRIINAMPAAHEGGVFSLCILKDGSLISGGGKDRKIIQWDSTYKKTGQETEVPEANGPVRTLSQGKGGLILVGTTKNCILHGSLDLEFSLVVQGHTDELWGLASHPSQHQFLTCGSDKQLFLWDSQSRTVVWSKEMNDAIHSCCFHPRGGIIAVGTSVARWLVLDFSTHEIVSVHTDGNEQIECIQYSPDGSMIAIGSRDNFIYIYAVSEDGKKYSKIGRCSGHSSFITHVDWSQDSQYLASNSGDYELLFCTLTNCSLLNHSSSLVRDIKWATQNCVIAFSTAGIWPEGVDGTDINGCCKSHNERLLASCDDFGKVNIFSYPVIYPKSGSHSYKGHSSHVTSVSFLFDDSRLISTGGKDTAVLQWQVL</sequence>
<evidence type="ECO:0000256" key="9">
    <source>
        <dbReference type="SAM" id="MobiDB-lite"/>
    </source>
</evidence>
<evidence type="ECO:0000256" key="4">
    <source>
        <dbReference type="ARBA" id="ARBA00022574"/>
    </source>
</evidence>
<feature type="region of interest" description="Disordered" evidence="9">
    <location>
        <begin position="70"/>
        <end position="104"/>
    </location>
</feature>
<comment type="caution">
    <text evidence="12">The sequence shown here is derived from an EMBL/GenBank/DDBJ whole genome shotgun (WGS) entry which is preliminary data.</text>
</comment>
<feature type="region of interest" description="Disordered" evidence="9">
    <location>
        <begin position="117"/>
        <end position="138"/>
    </location>
</feature>
<keyword evidence="13" id="KW-1185">Reference proteome</keyword>
<dbReference type="InterPro" id="IPR049813">
    <property type="entry name" value="Elp-1-like_TD"/>
</dbReference>
<dbReference type="GO" id="GO:0005874">
    <property type="term" value="C:microtubule"/>
    <property type="evidence" value="ECO:0007669"/>
    <property type="project" value="UniProtKB-KW"/>
</dbReference>
<keyword evidence="4 8" id="KW-0853">WD repeat</keyword>
<dbReference type="PROSITE" id="PS50294">
    <property type="entry name" value="WD_REPEATS_REGION"/>
    <property type="match status" value="2"/>
</dbReference>
<evidence type="ECO:0000259" key="10">
    <source>
        <dbReference type="Pfam" id="PF23409"/>
    </source>
</evidence>
<dbReference type="InterPro" id="IPR005108">
    <property type="entry name" value="HELP"/>
</dbReference>
<evidence type="ECO:0008006" key="14">
    <source>
        <dbReference type="Google" id="ProtNLM"/>
    </source>
</evidence>
<dbReference type="GO" id="GO:0000226">
    <property type="term" value="P:microtubule cytoskeleton organization"/>
    <property type="evidence" value="ECO:0007669"/>
    <property type="project" value="TreeGrafter"/>
</dbReference>